<keyword evidence="6" id="KW-1185">Reference proteome</keyword>
<dbReference type="PANTHER" id="PTHR43046:SF14">
    <property type="entry name" value="MUTT_NUDIX FAMILY PROTEIN"/>
    <property type="match status" value="1"/>
</dbReference>
<organism evidence="5 6">
    <name type="scientific">Fictibacillus norfolkensis</name>
    <dbReference type="NCBI Taxonomy" id="2762233"/>
    <lineage>
        <taxon>Bacteria</taxon>
        <taxon>Bacillati</taxon>
        <taxon>Bacillota</taxon>
        <taxon>Bacilli</taxon>
        <taxon>Bacillales</taxon>
        <taxon>Fictibacillaceae</taxon>
        <taxon>Fictibacillus</taxon>
    </lineage>
</organism>
<dbReference type="EMBL" id="JACSQM010000010">
    <property type="protein sequence ID" value="MBD7965862.1"/>
    <property type="molecule type" value="Genomic_DNA"/>
</dbReference>
<dbReference type="PROSITE" id="PS00893">
    <property type="entry name" value="NUDIX_BOX"/>
    <property type="match status" value="1"/>
</dbReference>
<evidence type="ECO:0000313" key="5">
    <source>
        <dbReference type="EMBL" id="MBD7965862.1"/>
    </source>
</evidence>
<dbReference type="InterPro" id="IPR015797">
    <property type="entry name" value="NUDIX_hydrolase-like_dom_sf"/>
</dbReference>
<protein>
    <submittedName>
        <fullName evidence="5">NUDIX domain-containing protein</fullName>
    </submittedName>
</protein>
<reference evidence="5 6" key="1">
    <citation type="submission" date="2020-08" db="EMBL/GenBank/DDBJ databases">
        <title>A Genomic Blueprint of the Chicken Gut Microbiome.</title>
        <authorList>
            <person name="Gilroy R."/>
            <person name="Ravi A."/>
            <person name="Getino M."/>
            <person name="Pursley I."/>
            <person name="Horton D.L."/>
            <person name="Alikhan N.-F."/>
            <person name="Baker D."/>
            <person name="Gharbi K."/>
            <person name="Hall N."/>
            <person name="Watson M."/>
            <person name="Adriaenssens E.M."/>
            <person name="Foster-Nyarko E."/>
            <person name="Jarju S."/>
            <person name="Secka A."/>
            <person name="Antonio M."/>
            <person name="Oren A."/>
            <person name="Chaudhuri R."/>
            <person name="La Ragione R.M."/>
            <person name="Hildebrand F."/>
            <person name="Pallen M.J."/>
        </authorList>
    </citation>
    <scope>NUCLEOTIDE SEQUENCE [LARGE SCALE GENOMIC DNA]</scope>
    <source>
        <strain evidence="5 6">Sa2CUA10</strain>
    </source>
</reference>
<dbReference type="PANTHER" id="PTHR43046">
    <property type="entry name" value="GDP-MANNOSE MANNOSYL HYDROLASE"/>
    <property type="match status" value="1"/>
</dbReference>
<dbReference type="Gene3D" id="3.90.79.10">
    <property type="entry name" value="Nucleoside Triphosphate Pyrophosphohydrolase"/>
    <property type="match status" value="1"/>
</dbReference>
<dbReference type="InterPro" id="IPR020084">
    <property type="entry name" value="NUDIX_hydrolase_CS"/>
</dbReference>
<accession>A0ABR8SQY6</accession>
<evidence type="ECO:0000256" key="3">
    <source>
        <dbReference type="RuleBase" id="RU003476"/>
    </source>
</evidence>
<keyword evidence="2 3" id="KW-0378">Hydrolase</keyword>
<dbReference type="Pfam" id="PF00293">
    <property type="entry name" value="NUDIX"/>
    <property type="match status" value="1"/>
</dbReference>
<evidence type="ECO:0000256" key="2">
    <source>
        <dbReference type="ARBA" id="ARBA00022801"/>
    </source>
</evidence>
<dbReference type="InterPro" id="IPR000086">
    <property type="entry name" value="NUDIX_hydrolase_dom"/>
</dbReference>
<evidence type="ECO:0000313" key="6">
    <source>
        <dbReference type="Proteomes" id="UP000603641"/>
    </source>
</evidence>
<evidence type="ECO:0000259" key="4">
    <source>
        <dbReference type="PROSITE" id="PS51462"/>
    </source>
</evidence>
<comment type="caution">
    <text evidence="5">The sequence shown here is derived from an EMBL/GenBank/DDBJ whole genome shotgun (WGS) entry which is preliminary data.</text>
</comment>
<dbReference type="Proteomes" id="UP000603641">
    <property type="component" value="Unassembled WGS sequence"/>
</dbReference>
<name>A0ABR8SQY6_9BACL</name>
<feature type="domain" description="Nudix hydrolase" evidence="4">
    <location>
        <begin position="28"/>
        <end position="153"/>
    </location>
</feature>
<dbReference type="PROSITE" id="PS51462">
    <property type="entry name" value="NUDIX"/>
    <property type="match status" value="1"/>
</dbReference>
<gene>
    <name evidence="5" type="ORF">H9648_17510</name>
</gene>
<dbReference type="PRINTS" id="PR00502">
    <property type="entry name" value="NUDIXFAMILY"/>
</dbReference>
<comment type="similarity">
    <text evidence="3">Belongs to the Nudix hydrolase family.</text>
</comment>
<comment type="cofactor">
    <cofactor evidence="1">
        <name>Mg(2+)</name>
        <dbReference type="ChEBI" id="CHEBI:18420"/>
    </cofactor>
</comment>
<dbReference type="InterPro" id="IPR020476">
    <property type="entry name" value="Nudix_hydrolase"/>
</dbReference>
<sequence>MRIDPQYLVHNGYEFVDFISVTEEQLHNFAPLSGSYAVIKCEGKYLMCFNSLRQQWELPAGKRETGETPKECAVRELFEETGQRVAELCLVGLLISKNIVNGFIKRNPVYFSEVGQVQPFIENAETTMITLWDTKIQIGRVDALDLRILEYVS</sequence>
<evidence type="ECO:0000256" key="1">
    <source>
        <dbReference type="ARBA" id="ARBA00001946"/>
    </source>
</evidence>
<dbReference type="SUPFAM" id="SSF55811">
    <property type="entry name" value="Nudix"/>
    <property type="match status" value="1"/>
</dbReference>
<dbReference type="RefSeq" id="WP_191755092.1">
    <property type="nucleotide sequence ID" value="NZ_JACSQM010000010.1"/>
</dbReference>
<proteinExistence type="inferred from homology"/>